<reference evidence="2 3" key="1">
    <citation type="submission" date="2019-07" db="EMBL/GenBank/DDBJ databases">
        <title>Complete Genome Sequence of Leptotrichia hofstadii Strain JCM16775.</title>
        <authorList>
            <person name="Watanabe S."/>
            <person name="Cui L."/>
        </authorList>
    </citation>
    <scope>NUCLEOTIDE SEQUENCE [LARGE SCALE GENOMIC DNA]</scope>
    <source>
        <strain evidence="2 3">JCM16775</strain>
    </source>
</reference>
<feature type="chain" id="PRO_5021904777" description="Lipoprotein" evidence="1">
    <location>
        <begin position="20"/>
        <end position="186"/>
    </location>
</feature>
<gene>
    <name evidence="2" type="ORF">JCM16775_0640</name>
</gene>
<feature type="signal peptide" evidence="1">
    <location>
        <begin position="1"/>
        <end position="19"/>
    </location>
</feature>
<dbReference type="EMBL" id="AP019823">
    <property type="protein sequence ID" value="BBM37938.1"/>
    <property type="molecule type" value="Genomic_DNA"/>
</dbReference>
<proteinExistence type="predicted"/>
<accession>A0A510JF90</accession>
<evidence type="ECO:0000313" key="2">
    <source>
        <dbReference type="EMBL" id="BBM37938.1"/>
    </source>
</evidence>
<evidence type="ECO:0000256" key="1">
    <source>
        <dbReference type="SAM" id="SignalP"/>
    </source>
</evidence>
<keyword evidence="1" id="KW-0732">Signal</keyword>
<sequence length="186" mass="22094">MKKILTLAFLVIGATTFSAGCDWFKGNTKYADKMVELVKKEGLTSKVYCDMDQKKMVYETLYNKTNEKYIEIGLSYNKNKKNDLTYADILNSFAEFEKDIDKLYPWTNLTKPEYQNAPRYYNYRMYIYSPESQNEYMAFLVTYDTSNGTWKKYYNNGFWKGKDEVEKEIIDLMKKKGLKETDNIIY</sequence>
<evidence type="ECO:0000313" key="3">
    <source>
        <dbReference type="Proteomes" id="UP000321892"/>
    </source>
</evidence>
<dbReference type="PROSITE" id="PS51257">
    <property type="entry name" value="PROKAR_LIPOPROTEIN"/>
    <property type="match status" value="1"/>
</dbReference>
<organism evidence="2 3">
    <name type="scientific">Leptotrichia hofstadii</name>
    <dbReference type="NCBI Taxonomy" id="157688"/>
    <lineage>
        <taxon>Bacteria</taxon>
        <taxon>Fusobacteriati</taxon>
        <taxon>Fusobacteriota</taxon>
        <taxon>Fusobacteriia</taxon>
        <taxon>Fusobacteriales</taxon>
        <taxon>Leptotrichiaceae</taxon>
        <taxon>Leptotrichia</taxon>
    </lineage>
</organism>
<evidence type="ECO:0008006" key="4">
    <source>
        <dbReference type="Google" id="ProtNLM"/>
    </source>
</evidence>
<dbReference type="AlphaFoldDB" id="A0A510JF90"/>
<name>A0A510JF90_9FUSO</name>
<dbReference type="RefSeq" id="WP_026745603.1">
    <property type="nucleotide sequence ID" value="NZ_AP019823.1"/>
</dbReference>
<dbReference type="KEGG" id="lhf:JCM16775_0640"/>
<dbReference type="Proteomes" id="UP000321892">
    <property type="component" value="Chromosome"/>
</dbReference>
<dbReference type="OrthoDB" id="81103at2"/>
<protein>
    <recommendedName>
        <fullName evidence="4">Lipoprotein</fullName>
    </recommendedName>
</protein>
<keyword evidence="3" id="KW-1185">Reference proteome</keyword>